<dbReference type="AlphaFoldDB" id="A0AAJ7LQ43"/>
<dbReference type="InterPro" id="IPR004031">
    <property type="entry name" value="PMP22/EMP/MP20/Claudin"/>
</dbReference>
<keyword evidence="3 5" id="KW-1133">Transmembrane helix</keyword>
<dbReference type="GO" id="GO:0016324">
    <property type="term" value="C:apical plasma membrane"/>
    <property type="evidence" value="ECO:0007669"/>
    <property type="project" value="TreeGrafter"/>
</dbReference>
<evidence type="ECO:0000256" key="3">
    <source>
        <dbReference type="ARBA" id="ARBA00022989"/>
    </source>
</evidence>
<evidence type="ECO:0000313" key="7">
    <source>
        <dbReference type="RefSeq" id="XP_018527991.1"/>
    </source>
</evidence>
<evidence type="ECO:0000313" key="6">
    <source>
        <dbReference type="Proteomes" id="UP000694890"/>
    </source>
</evidence>
<keyword evidence="2 5" id="KW-0812">Transmembrane</keyword>
<name>A0AAJ7LQ43_LATCA</name>
<dbReference type="KEGG" id="lcf:108880773"/>
<gene>
    <name evidence="7" type="primary">LOC108880773</name>
</gene>
<feature type="transmembrane region" description="Helical" evidence="5">
    <location>
        <begin position="196"/>
        <end position="221"/>
    </location>
</feature>
<keyword evidence="4 5" id="KW-0472">Membrane</keyword>
<evidence type="ECO:0000256" key="5">
    <source>
        <dbReference type="SAM" id="Phobius"/>
    </source>
</evidence>
<dbReference type="Proteomes" id="UP000694890">
    <property type="component" value="Linkage group LG23"/>
</dbReference>
<dbReference type="Gene3D" id="1.20.140.150">
    <property type="match status" value="1"/>
</dbReference>
<reference evidence="7" key="1">
    <citation type="submission" date="2025-08" db="UniProtKB">
        <authorList>
            <consortium name="RefSeq"/>
        </authorList>
    </citation>
    <scope>IDENTIFICATION</scope>
    <source>
        <tissue evidence="7">Brain</tissue>
    </source>
</reference>
<dbReference type="PANTHER" id="PTHR20516:SF1">
    <property type="entry name" value="TRANSMEMBRANE PROTEIN 235"/>
    <property type="match status" value="1"/>
</dbReference>
<dbReference type="GeneID" id="108880773"/>
<dbReference type="Pfam" id="PF13903">
    <property type="entry name" value="Claudin_2"/>
    <property type="match status" value="1"/>
</dbReference>
<evidence type="ECO:0000256" key="2">
    <source>
        <dbReference type="ARBA" id="ARBA00022692"/>
    </source>
</evidence>
<dbReference type="InterPro" id="IPR039951">
    <property type="entry name" value="TMEM114/TMEM235"/>
</dbReference>
<dbReference type="PANTHER" id="PTHR20516">
    <property type="entry name" value="TRANSMEMBRANE PROTEIN 114/235 FAMILY MEMBER"/>
    <property type="match status" value="1"/>
</dbReference>
<feature type="transmembrane region" description="Helical" evidence="5">
    <location>
        <begin position="155"/>
        <end position="176"/>
    </location>
</feature>
<protein>
    <submittedName>
        <fullName evidence="7">Transmembrane protein 235</fullName>
    </submittedName>
</protein>
<evidence type="ECO:0000256" key="1">
    <source>
        <dbReference type="ARBA" id="ARBA00004141"/>
    </source>
</evidence>
<comment type="subcellular location">
    <subcellularLocation>
        <location evidence="1">Membrane</location>
        <topology evidence="1">Multi-pass membrane protein</topology>
    </subcellularLocation>
</comment>
<evidence type="ECO:0000256" key="4">
    <source>
        <dbReference type="ARBA" id="ARBA00023136"/>
    </source>
</evidence>
<dbReference type="RefSeq" id="XP_018527991.1">
    <property type="nucleotide sequence ID" value="XM_018672475.2"/>
</dbReference>
<organism evidence="6 7">
    <name type="scientific">Lates calcarifer</name>
    <name type="common">Barramundi</name>
    <name type="synonym">Holocentrus calcarifer</name>
    <dbReference type="NCBI Taxonomy" id="8187"/>
    <lineage>
        <taxon>Eukaryota</taxon>
        <taxon>Metazoa</taxon>
        <taxon>Chordata</taxon>
        <taxon>Craniata</taxon>
        <taxon>Vertebrata</taxon>
        <taxon>Euteleostomi</taxon>
        <taxon>Actinopterygii</taxon>
        <taxon>Neopterygii</taxon>
        <taxon>Teleostei</taxon>
        <taxon>Neoteleostei</taxon>
        <taxon>Acanthomorphata</taxon>
        <taxon>Carangaria</taxon>
        <taxon>Carangaria incertae sedis</taxon>
        <taxon>Centropomidae</taxon>
        <taxon>Lates</taxon>
    </lineage>
</organism>
<feature type="transmembrane region" description="Helical" evidence="5">
    <location>
        <begin position="118"/>
        <end position="143"/>
    </location>
</feature>
<sequence length="235" mass="25697">MSARKTGSTLHLKPSIVTRALNPRPLRMKITFGSLVIAAGISGILSFAFLATSLGTEYWYIIEINPTNMSDFENMSSHSGLWSINEGGKMYADSVDSFKSDYSRYSETELDLLNMHSAIVVVLPLSLVLLLFGGICGLVSSLARSPVLLTGTASYFFICSLLTLCGVSFYIIYSYQALAEIERRVEPKDLACVHTSFGWSLGLAWLSYGLELLTGTLLLIAAQMVKLRHSSPTMA</sequence>
<accession>A0AAJ7LQ43</accession>
<feature type="transmembrane region" description="Helical" evidence="5">
    <location>
        <begin position="30"/>
        <end position="51"/>
    </location>
</feature>
<proteinExistence type="predicted"/>